<comment type="caution">
    <text evidence="1">The sequence shown here is derived from an EMBL/GenBank/DDBJ whole genome shotgun (WGS) entry which is preliminary data.</text>
</comment>
<accession>G6ED88</accession>
<organism evidence="1 2">
    <name type="scientific">Novosphingobium pentaromativorans US6-1</name>
    <dbReference type="NCBI Taxonomy" id="1088721"/>
    <lineage>
        <taxon>Bacteria</taxon>
        <taxon>Pseudomonadati</taxon>
        <taxon>Pseudomonadota</taxon>
        <taxon>Alphaproteobacteria</taxon>
        <taxon>Sphingomonadales</taxon>
        <taxon>Sphingomonadaceae</taxon>
        <taxon>Novosphingobium</taxon>
    </lineage>
</organism>
<dbReference type="OrthoDB" id="9985478at2"/>
<dbReference type="Proteomes" id="UP000004030">
    <property type="component" value="Unassembled WGS sequence"/>
</dbReference>
<evidence type="ECO:0000313" key="1">
    <source>
        <dbReference type="EMBL" id="EHJ60687.1"/>
    </source>
</evidence>
<proteinExistence type="predicted"/>
<dbReference type="PATRIC" id="fig|1088721.3.peg.2287"/>
<gene>
    <name evidence="1" type="ORF">NSU_2309</name>
</gene>
<reference evidence="1 2" key="1">
    <citation type="journal article" date="2012" name="J. Bacteriol.">
        <title>Genome sequence of benzo(a)pyrene-degrading bacterium Novosphingobium pentaromativorans US6-1.</title>
        <authorList>
            <person name="Luo Y.R."/>
            <person name="Kang S.G."/>
            <person name="Kim S.J."/>
            <person name="Kim M.R."/>
            <person name="Li N."/>
            <person name="Lee J.H."/>
            <person name="Kwon K.K."/>
        </authorList>
    </citation>
    <scope>NUCLEOTIDE SEQUENCE [LARGE SCALE GENOMIC DNA]</scope>
    <source>
        <strain evidence="1 2">US6-1</strain>
    </source>
</reference>
<protein>
    <submittedName>
        <fullName evidence="1">Uncharacterized protein</fullName>
    </submittedName>
</protein>
<keyword evidence="2" id="KW-1185">Reference proteome</keyword>
<dbReference type="KEGG" id="npn:JI59_08550"/>
<sequence>MTHDNNDERMALRREVHALNDGIGEIARRIAAIDKEAASAVNDARRHLFDAWTYLCIPPEDDDDH</sequence>
<name>G6ED88_9SPHN</name>
<evidence type="ECO:0000313" key="2">
    <source>
        <dbReference type="Proteomes" id="UP000004030"/>
    </source>
</evidence>
<dbReference type="EMBL" id="AGFM01000033">
    <property type="protein sequence ID" value="EHJ60687.1"/>
    <property type="molecule type" value="Genomic_DNA"/>
</dbReference>
<dbReference type="AlphaFoldDB" id="G6ED88"/>
<dbReference type="RefSeq" id="WP_007013224.1">
    <property type="nucleotide sequence ID" value="NZ_AGFM01000033.1"/>
</dbReference>